<keyword evidence="1" id="KW-0472">Membrane</keyword>
<feature type="transmembrane region" description="Helical" evidence="1">
    <location>
        <begin position="107"/>
        <end position="126"/>
    </location>
</feature>
<gene>
    <name evidence="2" type="ORF">DA73_0219360</name>
</gene>
<feature type="transmembrane region" description="Helical" evidence="1">
    <location>
        <begin position="133"/>
        <end position="156"/>
    </location>
</feature>
<comment type="caution">
    <text evidence="2">The sequence shown here is derived from an EMBL/GenBank/DDBJ whole genome shotgun (WGS) entry which is preliminary data.</text>
</comment>
<protein>
    <submittedName>
        <fullName evidence="2">Uncharacterized protein</fullName>
    </submittedName>
</protein>
<dbReference type="RefSeq" id="WP_038074560.1">
    <property type="nucleotide sequence ID" value="NZ_JHEG04000001.1"/>
</dbReference>
<proteinExistence type="predicted"/>
<dbReference type="STRING" id="1479485.DA73_0219360"/>
<feature type="transmembrane region" description="Helical" evidence="1">
    <location>
        <begin position="18"/>
        <end position="36"/>
    </location>
</feature>
<organism evidence="2">
    <name type="scientific">Tolypothrix bouteillei VB521301</name>
    <dbReference type="NCBI Taxonomy" id="1479485"/>
    <lineage>
        <taxon>Bacteria</taxon>
        <taxon>Bacillati</taxon>
        <taxon>Cyanobacteriota</taxon>
        <taxon>Cyanophyceae</taxon>
        <taxon>Nostocales</taxon>
        <taxon>Tolypothrichaceae</taxon>
        <taxon>Tolypothrix</taxon>
    </lineage>
</organism>
<accession>A0A0C1REM1</accession>
<reference evidence="2" key="1">
    <citation type="journal article" date="2015" name="Genome Announc.">
        <title>Draft Genome Sequence of Tolypothrix boutellei Strain VB521301.</title>
        <authorList>
            <person name="Chandrababunaidu M.M."/>
            <person name="Singh D."/>
            <person name="Sen D."/>
            <person name="Bhan S."/>
            <person name="Das S."/>
            <person name="Gupta A."/>
            <person name="Adhikary S.P."/>
            <person name="Tripathy S."/>
        </authorList>
    </citation>
    <scope>NUCLEOTIDE SEQUENCE</scope>
    <source>
        <strain evidence="2">VB521301</strain>
    </source>
</reference>
<evidence type="ECO:0000313" key="2">
    <source>
        <dbReference type="EMBL" id="KIE10670.1"/>
    </source>
</evidence>
<sequence>MNADLLIRNFYDALSRDLLIYMIAVAVAAVATWGVWYDKRTKYRRAWFAGAIALTLLGGSLIGAAYSYWVGIPAKLEADLVATQTNLEAARQAIVERYGAEQGVPHFRRLAIIWTVLSGVAIAAMFTFRRPVVFGICSAVLFLCLASFVLDLTAFMRDMTYTHRWMKLE</sequence>
<evidence type="ECO:0000256" key="1">
    <source>
        <dbReference type="SAM" id="Phobius"/>
    </source>
</evidence>
<feature type="transmembrane region" description="Helical" evidence="1">
    <location>
        <begin position="48"/>
        <end position="69"/>
    </location>
</feature>
<dbReference type="AlphaFoldDB" id="A0A0C1REM1"/>
<keyword evidence="1" id="KW-1133">Transmembrane helix</keyword>
<keyword evidence="1" id="KW-0812">Transmembrane</keyword>
<dbReference type="EMBL" id="JHEG02000048">
    <property type="protein sequence ID" value="KIE10670.1"/>
    <property type="molecule type" value="Genomic_DNA"/>
</dbReference>
<name>A0A0C1REM1_9CYAN</name>